<dbReference type="PROSITE" id="PS50893">
    <property type="entry name" value="ABC_TRANSPORTER_2"/>
    <property type="match status" value="1"/>
</dbReference>
<evidence type="ECO:0000313" key="8">
    <source>
        <dbReference type="EMBL" id="GEK17606.1"/>
    </source>
</evidence>
<keyword evidence="5" id="KW-0046">Antibiotic resistance</keyword>
<dbReference type="OrthoDB" id="9804819at2"/>
<dbReference type="InterPro" id="IPR050763">
    <property type="entry name" value="ABC_transporter_ATP-binding"/>
</dbReference>
<dbReference type="GO" id="GO:0016887">
    <property type="term" value="F:ATP hydrolysis activity"/>
    <property type="evidence" value="ECO:0007669"/>
    <property type="project" value="InterPro"/>
</dbReference>
<dbReference type="PANTHER" id="PTHR42711:SF17">
    <property type="entry name" value="ABC TRANSPORTER ATP-BINDING PROTEIN"/>
    <property type="match status" value="1"/>
</dbReference>
<evidence type="ECO:0000256" key="5">
    <source>
        <dbReference type="ARBA" id="ARBA00023251"/>
    </source>
</evidence>
<dbReference type="PROSITE" id="PS00211">
    <property type="entry name" value="ABC_TRANSPORTER_1"/>
    <property type="match status" value="1"/>
</dbReference>
<evidence type="ECO:0000259" key="7">
    <source>
        <dbReference type="PROSITE" id="PS50893"/>
    </source>
</evidence>
<feature type="region of interest" description="Disordered" evidence="6">
    <location>
        <begin position="317"/>
        <end position="347"/>
    </location>
</feature>
<dbReference type="CDD" id="cd03230">
    <property type="entry name" value="ABC_DR_subfamily_A"/>
    <property type="match status" value="1"/>
</dbReference>
<gene>
    <name evidence="8" type="ORF">CPE01_13390</name>
</gene>
<evidence type="ECO:0000256" key="4">
    <source>
        <dbReference type="ARBA" id="ARBA00022840"/>
    </source>
</evidence>
<dbReference type="InterPro" id="IPR003593">
    <property type="entry name" value="AAA+_ATPase"/>
</dbReference>
<protein>
    <submittedName>
        <fullName evidence="8">ABC transporter ATP-binding protein</fullName>
    </submittedName>
</protein>
<dbReference type="Pfam" id="PF00005">
    <property type="entry name" value="ABC_tran"/>
    <property type="match status" value="1"/>
</dbReference>
<dbReference type="GO" id="GO:0046677">
    <property type="term" value="P:response to antibiotic"/>
    <property type="evidence" value="ECO:0007669"/>
    <property type="project" value="UniProtKB-KW"/>
</dbReference>
<accession>A0A510UT09</accession>
<keyword evidence="3" id="KW-0547">Nucleotide-binding</keyword>
<evidence type="ECO:0000256" key="6">
    <source>
        <dbReference type="SAM" id="MobiDB-lite"/>
    </source>
</evidence>
<dbReference type="SMART" id="SM00382">
    <property type="entry name" value="AAA"/>
    <property type="match status" value="1"/>
</dbReference>
<dbReference type="InterPro" id="IPR003439">
    <property type="entry name" value="ABC_transporter-like_ATP-bd"/>
</dbReference>
<feature type="compositionally biased region" description="Basic and acidic residues" evidence="6">
    <location>
        <begin position="329"/>
        <end position="347"/>
    </location>
</feature>
<dbReference type="GO" id="GO:0005886">
    <property type="term" value="C:plasma membrane"/>
    <property type="evidence" value="ECO:0007669"/>
    <property type="project" value="UniProtKB-SubCell"/>
</dbReference>
<dbReference type="RefSeq" id="WP_146805872.1">
    <property type="nucleotide sequence ID" value="NZ_BJUA01000005.1"/>
</dbReference>
<dbReference type="InterPro" id="IPR027417">
    <property type="entry name" value="P-loop_NTPase"/>
</dbReference>
<comment type="caution">
    <text evidence="8">The sequence shown here is derived from an EMBL/GenBank/DDBJ whole genome shotgun (WGS) entry which is preliminary data.</text>
</comment>
<dbReference type="Proteomes" id="UP000321386">
    <property type="component" value="Unassembled WGS sequence"/>
</dbReference>
<comment type="subcellular location">
    <subcellularLocation>
        <location evidence="1">Cell membrane</location>
        <topology evidence="1">Peripheral membrane protein</topology>
    </subcellularLocation>
</comment>
<feature type="domain" description="ABC transporter" evidence="7">
    <location>
        <begin position="13"/>
        <end position="236"/>
    </location>
</feature>
<dbReference type="AlphaFoldDB" id="A0A510UT09"/>
<proteinExistence type="predicted"/>
<evidence type="ECO:0000313" key="9">
    <source>
        <dbReference type="Proteomes" id="UP000321386"/>
    </source>
</evidence>
<evidence type="ECO:0000256" key="3">
    <source>
        <dbReference type="ARBA" id="ARBA00022741"/>
    </source>
</evidence>
<dbReference type="Gene3D" id="3.40.50.300">
    <property type="entry name" value="P-loop containing nucleotide triphosphate hydrolases"/>
    <property type="match status" value="1"/>
</dbReference>
<keyword evidence="9" id="KW-1185">Reference proteome</keyword>
<keyword evidence="4 8" id="KW-0067">ATP-binding</keyword>
<dbReference type="InterPro" id="IPR017871">
    <property type="entry name" value="ABC_transporter-like_CS"/>
</dbReference>
<dbReference type="EMBL" id="BJUA01000005">
    <property type="protein sequence ID" value="GEK17606.1"/>
    <property type="molecule type" value="Genomic_DNA"/>
</dbReference>
<reference evidence="8 9" key="1">
    <citation type="submission" date="2019-07" db="EMBL/GenBank/DDBJ databases">
        <title>Whole genome shotgun sequence of Cellulomonas persica NBRC 101101.</title>
        <authorList>
            <person name="Hosoyama A."/>
            <person name="Uohara A."/>
            <person name="Ohji S."/>
            <person name="Ichikawa N."/>
        </authorList>
    </citation>
    <scope>NUCLEOTIDE SEQUENCE [LARGE SCALE GENOMIC DNA]</scope>
    <source>
        <strain evidence="8 9">NBRC 101101</strain>
    </source>
</reference>
<evidence type="ECO:0000256" key="2">
    <source>
        <dbReference type="ARBA" id="ARBA00022448"/>
    </source>
</evidence>
<organism evidence="8 9">
    <name type="scientific">Cellulomonas persica</name>
    <dbReference type="NCBI Taxonomy" id="76861"/>
    <lineage>
        <taxon>Bacteria</taxon>
        <taxon>Bacillati</taxon>
        <taxon>Actinomycetota</taxon>
        <taxon>Actinomycetes</taxon>
        <taxon>Micrococcales</taxon>
        <taxon>Cellulomonadaceae</taxon>
        <taxon>Cellulomonas</taxon>
    </lineage>
</organism>
<sequence>MSARTEGAGPPVVEVDHVTRRFGPVVALDDVSLTVGEGELVGLLGPNGAGKTTLLSLVSGLRKADAGTVRLFGGDPRVASARLTLGTTPQETGLPPTLRVGEVVALVAGHYPAPMSTHEALDRFGLADLARRQTGGLSGGQKRRLAVALALVGRPRLVLLDEPTTGLDVEARHVLWQALRDYHADGATVVLTSHYLEEIEALAHRVVVVGQGRVLADGALADVLSLVARRRVLLTVPDRALPTVRSLAGAEVVDEQRVENRSLSERYPTQDDEQRLTLLAEDADELVRALVGARVPFRDLEVRGASLEEAFLTLTADQPDEGRAAAGRSADDLHDARPLAHATEGER</sequence>
<dbReference type="GO" id="GO:0005524">
    <property type="term" value="F:ATP binding"/>
    <property type="evidence" value="ECO:0007669"/>
    <property type="project" value="UniProtKB-KW"/>
</dbReference>
<keyword evidence="2" id="KW-0813">Transport</keyword>
<dbReference type="SUPFAM" id="SSF52540">
    <property type="entry name" value="P-loop containing nucleoside triphosphate hydrolases"/>
    <property type="match status" value="1"/>
</dbReference>
<name>A0A510UT09_9CELL</name>
<evidence type="ECO:0000256" key="1">
    <source>
        <dbReference type="ARBA" id="ARBA00004202"/>
    </source>
</evidence>
<dbReference type="PANTHER" id="PTHR42711">
    <property type="entry name" value="ABC TRANSPORTER ATP-BINDING PROTEIN"/>
    <property type="match status" value="1"/>
</dbReference>